<gene>
    <name evidence="1" type="ORF">ILEXP_LOCUS27044</name>
</gene>
<sequence>AKISEDEKKALHVDLVKSEAQLCGLEEKNKSLHNRVSFLQKECHGLIKSKKNLELKCVKLDKDHHESNELSNRLSQSNEKFDRMLSMGKTMDDKCGLVYTNEHTNTFSNIVFVK</sequence>
<name>A0ABC8SML6_9AQUA</name>
<proteinExistence type="predicted"/>
<dbReference type="Proteomes" id="UP001642360">
    <property type="component" value="Unassembled WGS sequence"/>
</dbReference>
<evidence type="ECO:0000313" key="1">
    <source>
        <dbReference type="EMBL" id="CAK9158404.1"/>
    </source>
</evidence>
<protein>
    <submittedName>
        <fullName evidence="1">Uncharacterized protein</fullName>
    </submittedName>
</protein>
<evidence type="ECO:0000313" key="2">
    <source>
        <dbReference type="Proteomes" id="UP001642360"/>
    </source>
</evidence>
<accession>A0ABC8SML6</accession>
<dbReference type="AlphaFoldDB" id="A0ABC8SML6"/>
<comment type="caution">
    <text evidence="1">The sequence shown here is derived from an EMBL/GenBank/DDBJ whole genome shotgun (WGS) entry which is preliminary data.</text>
</comment>
<keyword evidence="2" id="KW-1185">Reference proteome</keyword>
<organism evidence="1 2">
    <name type="scientific">Ilex paraguariensis</name>
    <name type="common">yerba mate</name>
    <dbReference type="NCBI Taxonomy" id="185542"/>
    <lineage>
        <taxon>Eukaryota</taxon>
        <taxon>Viridiplantae</taxon>
        <taxon>Streptophyta</taxon>
        <taxon>Embryophyta</taxon>
        <taxon>Tracheophyta</taxon>
        <taxon>Spermatophyta</taxon>
        <taxon>Magnoliopsida</taxon>
        <taxon>eudicotyledons</taxon>
        <taxon>Gunneridae</taxon>
        <taxon>Pentapetalae</taxon>
        <taxon>asterids</taxon>
        <taxon>campanulids</taxon>
        <taxon>Aquifoliales</taxon>
        <taxon>Aquifoliaceae</taxon>
        <taxon>Ilex</taxon>
    </lineage>
</organism>
<reference evidence="1 2" key="1">
    <citation type="submission" date="2024-02" db="EMBL/GenBank/DDBJ databases">
        <authorList>
            <person name="Vignale AGUSTIN F."/>
            <person name="Sosa J E."/>
            <person name="Modenutti C."/>
        </authorList>
    </citation>
    <scope>NUCLEOTIDE SEQUENCE [LARGE SCALE GENOMIC DNA]</scope>
</reference>
<feature type="non-terminal residue" evidence="1">
    <location>
        <position position="114"/>
    </location>
</feature>
<feature type="non-terminal residue" evidence="1">
    <location>
        <position position="1"/>
    </location>
</feature>
<dbReference type="EMBL" id="CAUOFW020003169">
    <property type="protein sequence ID" value="CAK9158404.1"/>
    <property type="molecule type" value="Genomic_DNA"/>
</dbReference>